<gene>
    <name evidence="1" type="ORF">D7Y07_15900</name>
</gene>
<sequence>MNTAKKFELRKKAAHHCTYLCRRNKETGQVWVTSTHSLRVEITSTIIRFFLFRKKTNIEVGQ</sequence>
<comment type="caution">
    <text evidence="1">The sequence shown here is derived from an EMBL/GenBank/DDBJ whole genome shotgun (WGS) entry which is preliminary data.</text>
</comment>
<dbReference type="AlphaFoldDB" id="A0A3L8A7H5"/>
<organism evidence="1 2">
    <name type="scientific">Bacteroides acidifaciens</name>
    <dbReference type="NCBI Taxonomy" id="85831"/>
    <lineage>
        <taxon>Bacteria</taxon>
        <taxon>Pseudomonadati</taxon>
        <taxon>Bacteroidota</taxon>
        <taxon>Bacteroidia</taxon>
        <taxon>Bacteroidales</taxon>
        <taxon>Bacteroidaceae</taxon>
        <taxon>Bacteroides</taxon>
    </lineage>
</organism>
<dbReference type="Proteomes" id="UP000267159">
    <property type="component" value="Unassembled WGS sequence"/>
</dbReference>
<name>A0A3L8A7H5_9BACE</name>
<protein>
    <submittedName>
        <fullName evidence="1">Uncharacterized protein</fullName>
    </submittedName>
</protein>
<evidence type="ECO:0000313" key="2">
    <source>
        <dbReference type="Proteomes" id="UP000267159"/>
    </source>
</evidence>
<dbReference type="EMBL" id="RAZM01000068">
    <property type="protein sequence ID" value="RLT79032.1"/>
    <property type="molecule type" value="Genomic_DNA"/>
</dbReference>
<evidence type="ECO:0000313" key="1">
    <source>
        <dbReference type="EMBL" id="RLT79032.1"/>
    </source>
</evidence>
<proteinExistence type="predicted"/>
<reference evidence="1 2" key="1">
    <citation type="submission" date="2018-09" db="EMBL/GenBank/DDBJ databases">
        <title>Murine metabolic-syndrome-specific gut microbial biobank.</title>
        <authorList>
            <person name="Liu C."/>
        </authorList>
    </citation>
    <scope>NUCLEOTIDE SEQUENCE [LARGE SCALE GENOMIC DNA]</scope>
    <source>
        <strain evidence="1 2">0.1X-D8-26</strain>
    </source>
</reference>
<accession>A0A3L8A7H5</accession>